<gene>
    <name evidence="4" type="primary">Aste57867_17752</name>
    <name evidence="3" type="ORF">As57867_017691</name>
    <name evidence="4" type="ORF">ASTE57867_17752</name>
</gene>
<name>A0A485L8F5_9STRA</name>
<evidence type="ECO:0000313" key="5">
    <source>
        <dbReference type="Proteomes" id="UP000332933"/>
    </source>
</evidence>
<dbReference type="AlphaFoldDB" id="A0A485L8F5"/>
<keyword evidence="2" id="KW-1133">Transmembrane helix</keyword>
<dbReference type="EMBL" id="VJMH01006290">
    <property type="protein sequence ID" value="KAF0690889.1"/>
    <property type="molecule type" value="Genomic_DNA"/>
</dbReference>
<feature type="transmembrane region" description="Helical" evidence="2">
    <location>
        <begin position="218"/>
        <end position="236"/>
    </location>
</feature>
<keyword evidence="2" id="KW-0812">Transmembrane</keyword>
<proteinExistence type="predicted"/>
<dbReference type="EMBL" id="CAADRA010006311">
    <property type="protein sequence ID" value="VFT94498.1"/>
    <property type="molecule type" value="Genomic_DNA"/>
</dbReference>
<reference evidence="3" key="2">
    <citation type="submission" date="2019-06" db="EMBL/GenBank/DDBJ databases">
        <title>Genomics analysis of Aphanomyces spp. identifies a new class of oomycete effector associated with host adaptation.</title>
        <authorList>
            <person name="Gaulin E."/>
        </authorList>
    </citation>
    <scope>NUCLEOTIDE SEQUENCE</scope>
    <source>
        <strain evidence="3">CBS 578.67</strain>
    </source>
</reference>
<accession>A0A485L8F5</accession>
<evidence type="ECO:0000256" key="2">
    <source>
        <dbReference type="SAM" id="Phobius"/>
    </source>
</evidence>
<evidence type="ECO:0000313" key="3">
    <source>
        <dbReference type="EMBL" id="KAF0690889.1"/>
    </source>
</evidence>
<sequence length="255" mass="27000">MASTASSLCAGGPFLYLKQRNGTSNTSLVSANCSAVLGPSTSPLRLSWLPNATYLQIHRGDVVETILDRTCISLGTSQYAQGSCAEHTFGYFTDARCSVAALPPASLRASTNTSINLTACVSATDLSFRFVGVFCDAESPTIEMPYETHCSVLNISATTSDMTTSAPPNATLPRSPWPTLTTAAPNPSSPITTLLPPLVSSKPQGNAPKADPPGSTSIVTTFAVGCLVVALLAFVYRRVRRRTSYLPLQNPHRQQ</sequence>
<protein>
    <submittedName>
        <fullName evidence="4">Aste57867_17752 protein</fullName>
    </submittedName>
</protein>
<feature type="region of interest" description="Disordered" evidence="1">
    <location>
        <begin position="162"/>
        <end position="213"/>
    </location>
</feature>
<keyword evidence="2" id="KW-0472">Membrane</keyword>
<reference evidence="4 5" key="1">
    <citation type="submission" date="2019-03" db="EMBL/GenBank/DDBJ databases">
        <authorList>
            <person name="Gaulin E."/>
            <person name="Dumas B."/>
        </authorList>
    </citation>
    <scope>NUCLEOTIDE SEQUENCE [LARGE SCALE GENOMIC DNA]</scope>
    <source>
        <strain evidence="4">CBS 568.67</strain>
    </source>
</reference>
<evidence type="ECO:0000256" key="1">
    <source>
        <dbReference type="SAM" id="MobiDB-lite"/>
    </source>
</evidence>
<feature type="compositionally biased region" description="Low complexity" evidence="1">
    <location>
        <begin position="189"/>
        <end position="201"/>
    </location>
</feature>
<evidence type="ECO:0000313" key="4">
    <source>
        <dbReference type="EMBL" id="VFT94498.1"/>
    </source>
</evidence>
<organism evidence="4 5">
    <name type="scientific">Aphanomyces stellatus</name>
    <dbReference type="NCBI Taxonomy" id="120398"/>
    <lineage>
        <taxon>Eukaryota</taxon>
        <taxon>Sar</taxon>
        <taxon>Stramenopiles</taxon>
        <taxon>Oomycota</taxon>
        <taxon>Saprolegniomycetes</taxon>
        <taxon>Saprolegniales</taxon>
        <taxon>Verrucalvaceae</taxon>
        <taxon>Aphanomyces</taxon>
    </lineage>
</organism>
<keyword evidence="5" id="KW-1185">Reference proteome</keyword>
<dbReference type="Proteomes" id="UP000332933">
    <property type="component" value="Unassembled WGS sequence"/>
</dbReference>